<evidence type="ECO:0000313" key="4">
    <source>
        <dbReference type="Proteomes" id="UP000807306"/>
    </source>
</evidence>
<dbReference type="Pfam" id="PF18758">
    <property type="entry name" value="KDZ"/>
    <property type="match status" value="1"/>
</dbReference>
<comment type="caution">
    <text evidence="3">The sequence shown here is derived from an EMBL/GenBank/DDBJ whole genome shotgun (WGS) entry which is preliminary data.</text>
</comment>
<dbReference type="OrthoDB" id="2682806at2759"/>
<dbReference type="AlphaFoldDB" id="A0A9P6BC61"/>
<dbReference type="InterPro" id="IPR041457">
    <property type="entry name" value="CxC2_KDZ-assoc"/>
</dbReference>
<feature type="domain" description="CxC2-like cysteine cluster KDZ transposase-associated" evidence="2">
    <location>
        <begin position="11"/>
        <end position="116"/>
    </location>
</feature>
<dbReference type="InterPro" id="IPR040521">
    <property type="entry name" value="KDZ"/>
</dbReference>
<feature type="region of interest" description="Disordered" evidence="1">
    <location>
        <begin position="142"/>
        <end position="162"/>
    </location>
</feature>
<feature type="compositionally biased region" description="Polar residues" evidence="1">
    <location>
        <begin position="895"/>
        <end position="906"/>
    </location>
</feature>
<protein>
    <recommendedName>
        <fullName evidence="2">CxC2-like cysteine cluster KDZ transposase-associated domain-containing protein</fullName>
    </recommendedName>
</protein>
<dbReference type="Proteomes" id="UP000807306">
    <property type="component" value="Unassembled WGS sequence"/>
</dbReference>
<accession>A0A9P6BC61</accession>
<evidence type="ECO:0000313" key="3">
    <source>
        <dbReference type="EMBL" id="KAF9521387.1"/>
    </source>
</evidence>
<name>A0A9P6BC61_9AGAR</name>
<keyword evidence="4" id="KW-1185">Reference proteome</keyword>
<feature type="compositionally biased region" description="Acidic residues" evidence="1">
    <location>
        <begin position="865"/>
        <end position="889"/>
    </location>
</feature>
<feature type="region of interest" description="Disordered" evidence="1">
    <location>
        <begin position="859"/>
        <end position="906"/>
    </location>
</feature>
<dbReference type="EMBL" id="MU158089">
    <property type="protein sequence ID" value="KAF9521387.1"/>
    <property type="molecule type" value="Genomic_DNA"/>
</dbReference>
<proteinExistence type="predicted"/>
<dbReference type="Pfam" id="PF18803">
    <property type="entry name" value="CxC2"/>
    <property type="match status" value="1"/>
</dbReference>
<gene>
    <name evidence="3" type="ORF">CPB83DRAFT_778810</name>
</gene>
<feature type="non-terminal residue" evidence="3">
    <location>
        <position position="1"/>
    </location>
</feature>
<reference evidence="3" key="1">
    <citation type="submission" date="2020-11" db="EMBL/GenBank/DDBJ databases">
        <authorList>
            <consortium name="DOE Joint Genome Institute"/>
            <person name="Ahrendt S."/>
            <person name="Riley R."/>
            <person name="Andreopoulos W."/>
            <person name="Labutti K."/>
            <person name="Pangilinan J."/>
            <person name="Ruiz-Duenas F.J."/>
            <person name="Barrasa J.M."/>
            <person name="Sanchez-Garcia M."/>
            <person name="Camarero S."/>
            <person name="Miyauchi S."/>
            <person name="Serrano A."/>
            <person name="Linde D."/>
            <person name="Babiker R."/>
            <person name="Drula E."/>
            <person name="Ayuso-Fernandez I."/>
            <person name="Pacheco R."/>
            <person name="Padilla G."/>
            <person name="Ferreira P."/>
            <person name="Barriuso J."/>
            <person name="Kellner H."/>
            <person name="Castanera R."/>
            <person name="Alfaro M."/>
            <person name="Ramirez L."/>
            <person name="Pisabarro A.G."/>
            <person name="Kuo A."/>
            <person name="Tritt A."/>
            <person name="Lipzen A."/>
            <person name="He G."/>
            <person name="Yan M."/>
            <person name="Ng V."/>
            <person name="Cullen D."/>
            <person name="Martin F."/>
            <person name="Rosso M.-N."/>
            <person name="Henrissat B."/>
            <person name="Hibbett D."/>
            <person name="Martinez A.T."/>
            <person name="Grigoriev I.V."/>
        </authorList>
    </citation>
    <scope>NUCLEOTIDE SEQUENCE</scope>
    <source>
        <strain evidence="3">CBS 506.95</strain>
    </source>
</reference>
<evidence type="ECO:0000259" key="2">
    <source>
        <dbReference type="Pfam" id="PF18803"/>
    </source>
</evidence>
<evidence type="ECO:0000256" key="1">
    <source>
        <dbReference type="SAM" id="MobiDB-lite"/>
    </source>
</evidence>
<organism evidence="3 4">
    <name type="scientific">Crepidotus variabilis</name>
    <dbReference type="NCBI Taxonomy" id="179855"/>
    <lineage>
        <taxon>Eukaryota</taxon>
        <taxon>Fungi</taxon>
        <taxon>Dikarya</taxon>
        <taxon>Basidiomycota</taxon>
        <taxon>Agaricomycotina</taxon>
        <taxon>Agaricomycetes</taxon>
        <taxon>Agaricomycetidae</taxon>
        <taxon>Agaricales</taxon>
        <taxon>Agaricineae</taxon>
        <taxon>Crepidotaceae</taxon>
        <taxon>Crepidotus</taxon>
    </lineage>
</organism>
<sequence length="906" mass="102282">WFDSRFSRVSLQSLGLRLQLNHSGPFCERPVPCHSSMVVIHVNGLHHVSFDYCGCARALPHHIQLLRRRFYPASQLIPKTCATFQLLDHLHKFAITTKAATYDFYRGLEMLTDNTGQTNVKSRYRALSRMNMQWRHLKLLKRGGRGHEPSGPEGTKPGELAVPCPSCPRPGVNLPEGWENAPESMRFLFYMFACMDANFRLKNQLVSNYSQDPGLGIGWAYMVPRAGYEEYVLNRANDEDISTCVGFQALAQANNRFSKGLRYTGVGGVFCGRSEMVLPNGIGNLQKGERYANMDFIFAAALHAFGWLLPIILISYDVACQWSKNLNTRMEEHWPAYIRFPPHTRFIPAIPKLHEPMHRTKNHQMFSLNFIPGVGNSDFEGCERIWAGNNAVGNSTKTQGPGSRQDVLDDHFGAWNWWKYTGIGKTLFRKLRAAVANRNIQIEAHRGLTEGLEDGTADKWEAACVAWEKEGMSKSTTNPYVTTGVAMTEAQAKKELSQQEESRLASGGVAYHATSASAFVVMGLEIEDTQYLLPIYLPGLLQYQSNLRSSTGESPKISDNPEDNLLWMPSRLPSDVRSQVCCEGLVEIEEKLRTAQCYDSLDNIRHILKIKTRLVKFKNKNVRGQRQGTRSRAIIDRVHEKARAAAEKYRACRTAKMELTGPGDWERELQPLADADIRGYQDPEHLRKSGGRKGTLEDHQAAMESPDVAMGVPVETEDFSLLPEARSRRDGTGETRRVLSWIWRTTTGMDSPDNATDDILRVEWAKSRARANRAKEEVLLIQEEMRRTLEFLPYRAKWWRDRAGLRSVDAALAEGLRASAEGQAAVQDALAVRFRALWKIPVSMPTQILNEETITDNTYAVNINGDDEEDDEDEDDENDEDGDYEDDAFGESHLGGSTDNDFNIYL</sequence>